<keyword evidence="3 8" id="KW-0328">Glycosyltransferase</keyword>
<sequence length="224" mass="26467">MAQLLDDFAKRGEAEVVYLRKDRERWGKSWQLVGVEDCMHRSRHHSRYAIFQDLDERILSLENQTLAQYVMKAMTERPNIGMLQFRSTWVVCTKKPPDKYEGEEALRNHLPTLVYDKSSDVEPPGSMAKCVVDTRRVLLFVVHAVYVYFPGYESACAPPDRAIIRHYRDLTFNDRRTKKMRGYPGYAPWLTKITNGNFTITHYPSNLMKQLYPRIKKRLERVYR</sequence>
<comment type="similarity">
    <text evidence="2 8">Belongs to the glycosyltransferase 92 family.</text>
</comment>
<evidence type="ECO:0000313" key="10">
    <source>
        <dbReference type="Proteomes" id="UP001176961"/>
    </source>
</evidence>
<dbReference type="EC" id="2.4.1.-" evidence="8"/>
<comment type="subcellular location">
    <subcellularLocation>
        <location evidence="1">Membrane</location>
        <topology evidence="1">Single-pass membrane protein</topology>
    </subcellularLocation>
</comment>
<evidence type="ECO:0000256" key="4">
    <source>
        <dbReference type="ARBA" id="ARBA00022679"/>
    </source>
</evidence>
<dbReference type="InterPro" id="IPR008166">
    <property type="entry name" value="Glyco_transf_92"/>
</dbReference>
<keyword evidence="10" id="KW-1185">Reference proteome</keyword>
<dbReference type="PANTHER" id="PTHR21461:SF40">
    <property type="entry name" value="GLYCOSYLTRANSFERASE FAMILY 92 PROTEIN"/>
    <property type="match status" value="1"/>
</dbReference>
<evidence type="ECO:0000256" key="5">
    <source>
        <dbReference type="ARBA" id="ARBA00022692"/>
    </source>
</evidence>
<dbReference type="Proteomes" id="UP001176961">
    <property type="component" value="Unassembled WGS sequence"/>
</dbReference>
<keyword evidence="5" id="KW-0812">Transmembrane</keyword>
<evidence type="ECO:0000313" key="9">
    <source>
        <dbReference type="EMBL" id="CAJ0608227.1"/>
    </source>
</evidence>
<evidence type="ECO:0000256" key="7">
    <source>
        <dbReference type="ARBA" id="ARBA00023136"/>
    </source>
</evidence>
<dbReference type="GO" id="GO:0016757">
    <property type="term" value="F:glycosyltransferase activity"/>
    <property type="evidence" value="ECO:0007669"/>
    <property type="project" value="UniProtKB-UniRule"/>
</dbReference>
<keyword evidence="6" id="KW-1133">Transmembrane helix</keyword>
<protein>
    <recommendedName>
        <fullName evidence="8">Glycosyltransferase family 92 protein</fullName>
        <ecNumber evidence="8">2.4.1.-</ecNumber>
    </recommendedName>
</protein>
<organism evidence="9 10">
    <name type="scientific">Cylicocyclus nassatus</name>
    <name type="common">Nematode worm</name>
    <dbReference type="NCBI Taxonomy" id="53992"/>
    <lineage>
        <taxon>Eukaryota</taxon>
        <taxon>Metazoa</taxon>
        <taxon>Ecdysozoa</taxon>
        <taxon>Nematoda</taxon>
        <taxon>Chromadorea</taxon>
        <taxon>Rhabditida</taxon>
        <taxon>Rhabditina</taxon>
        <taxon>Rhabditomorpha</taxon>
        <taxon>Strongyloidea</taxon>
        <taxon>Strongylidae</taxon>
        <taxon>Cylicocyclus</taxon>
    </lineage>
</organism>
<comment type="caution">
    <text evidence="9">The sequence shown here is derived from an EMBL/GenBank/DDBJ whole genome shotgun (WGS) entry which is preliminary data.</text>
</comment>
<keyword evidence="4 8" id="KW-0808">Transferase</keyword>
<proteinExistence type="inferred from homology"/>
<dbReference type="EMBL" id="CATQJL010000316">
    <property type="protein sequence ID" value="CAJ0608227.1"/>
    <property type="molecule type" value="Genomic_DNA"/>
</dbReference>
<keyword evidence="7" id="KW-0472">Membrane</keyword>
<evidence type="ECO:0000256" key="1">
    <source>
        <dbReference type="ARBA" id="ARBA00004167"/>
    </source>
</evidence>
<evidence type="ECO:0000256" key="2">
    <source>
        <dbReference type="ARBA" id="ARBA00007647"/>
    </source>
</evidence>
<dbReference type="AlphaFoldDB" id="A0AA36MGA7"/>
<dbReference type="GO" id="GO:0016020">
    <property type="term" value="C:membrane"/>
    <property type="evidence" value="ECO:0007669"/>
    <property type="project" value="UniProtKB-SubCell"/>
</dbReference>
<reference evidence="9" key="1">
    <citation type="submission" date="2023-07" db="EMBL/GenBank/DDBJ databases">
        <authorList>
            <consortium name="CYATHOMIX"/>
        </authorList>
    </citation>
    <scope>NUCLEOTIDE SEQUENCE</scope>
    <source>
        <strain evidence="9">N/A</strain>
    </source>
</reference>
<name>A0AA36MGA7_CYLNA</name>
<evidence type="ECO:0000256" key="8">
    <source>
        <dbReference type="RuleBase" id="RU366017"/>
    </source>
</evidence>
<accession>A0AA36MGA7</accession>
<gene>
    <name evidence="9" type="ORF">CYNAS_LOCUS20210</name>
</gene>
<dbReference type="Pfam" id="PF01697">
    <property type="entry name" value="Glyco_transf_92"/>
    <property type="match status" value="1"/>
</dbReference>
<dbReference type="GO" id="GO:0005737">
    <property type="term" value="C:cytoplasm"/>
    <property type="evidence" value="ECO:0007669"/>
    <property type="project" value="TreeGrafter"/>
</dbReference>
<evidence type="ECO:0000256" key="3">
    <source>
        <dbReference type="ARBA" id="ARBA00022676"/>
    </source>
</evidence>
<evidence type="ECO:0000256" key="6">
    <source>
        <dbReference type="ARBA" id="ARBA00022989"/>
    </source>
</evidence>
<dbReference type="PANTHER" id="PTHR21461">
    <property type="entry name" value="GLYCOSYLTRANSFERASE FAMILY 92 PROTEIN"/>
    <property type="match status" value="1"/>
</dbReference>